<evidence type="ECO:0000256" key="7">
    <source>
        <dbReference type="ARBA" id="ARBA00023002"/>
    </source>
</evidence>
<dbReference type="GO" id="GO:0006099">
    <property type="term" value="P:tricarboxylic acid cycle"/>
    <property type="evidence" value="ECO:0007669"/>
    <property type="project" value="UniProtKB-UniRule"/>
</dbReference>
<dbReference type="SUPFAM" id="SSF51905">
    <property type="entry name" value="FAD/NAD(P)-binding domain"/>
    <property type="match status" value="1"/>
</dbReference>
<dbReference type="InterPro" id="IPR006231">
    <property type="entry name" value="MQO"/>
</dbReference>
<keyword evidence="5 8" id="KW-0285">Flavoprotein</keyword>
<dbReference type="GO" id="GO:0047545">
    <property type="term" value="F:(S)-2-hydroxyglutarate dehydrogenase activity"/>
    <property type="evidence" value="ECO:0007669"/>
    <property type="project" value="TreeGrafter"/>
</dbReference>
<evidence type="ECO:0000256" key="8">
    <source>
        <dbReference type="HAMAP-Rule" id="MF_00212"/>
    </source>
</evidence>
<dbReference type="GO" id="GO:0008924">
    <property type="term" value="F:L-malate dehydrogenase (quinone) activity"/>
    <property type="evidence" value="ECO:0007669"/>
    <property type="project" value="UniProtKB-UniRule"/>
</dbReference>
<dbReference type="STRING" id="679197.HMPREF9336_02553"/>
<comment type="cofactor">
    <cofactor evidence="2 8">
        <name>FAD</name>
        <dbReference type="ChEBI" id="CHEBI:57692"/>
    </cofactor>
</comment>
<accession>E5XST1</accession>
<dbReference type="Pfam" id="PF06039">
    <property type="entry name" value="Mqo"/>
    <property type="match status" value="1"/>
</dbReference>
<protein>
    <recommendedName>
        <fullName evidence="8">Probable malate:quinone oxidoreductase</fullName>
        <ecNumber evidence="8">1.1.5.4</ecNumber>
    </recommendedName>
    <alternativeName>
        <fullName evidence="8">MQO</fullName>
    </alternativeName>
    <alternativeName>
        <fullName evidence="8">Malate dehydrogenase [quinone]</fullName>
    </alternativeName>
</protein>
<proteinExistence type="inferred from homology"/>
<dbReference type="Gene3D" id="3.30.9.10">
    <property type="entry name" value="D-Amino Acid Oxidase, subunit A, domain 2"/>
    <property type="match status" value="1"/>
</dbReference>
<dbReference type="Gene3D" id="3.50.50.60">
    <property type="entry name" value="FAD/NAD(P)-binding domain"/>
    <property type="match status" value="1"/>
</dbReference>
<comment type="caution">
    <text evidence="9">The sequence shown here is derived from an EMBL/GenBank/DDBJ whole genome shotgun (WGS) entry which is preliminary data.</text>
</comment>
<dbReference type="PANTHER" id="PTHR43104:SF2">
    <property type="entry name" value="L-2-HYDROXYGLUTARATE DEHYDROGENASE, MITOCHONDRIAL"/>
    <property type="match status" value="1"/>
</dbReference>
<dbReference type="eggNOG" id="COG0579">
    <property type="taxonomic scope" value="Bacteria"/>
</dbReference>
<dbReference type="NCBIfam" id="TIGR01320">
    <property type="entry name" value="mal_quin_oxido"/>
    <property type="match status" value="1"/>
</dbReference>
<keyword evidence="6 8" id="KW-0274">FAD</keyword>
<organism evidence="9 10">
    <name type="scientific">Segniliparus rugosus (strain ATCC BAA-974 / DSM 45345 / CCUG 50838 / CIP 108380 / JCM 13579 / CDC 945)</name>
    <dbReference type="NCBI Taxonomy" id="679197"/>
    <lineage>
        <taxon>Bacteria</taxon>
        <taxon>Bacillati</taxon>
        <taxon>Actinomycetota</taxon>
        <taxon>Actinomycetes</taxon>
        <taxon>Mycobacteriales</taxon>
        <taxon>Segniliparaceae</taxon>
        <taxon>Segniliparus</taxon>
    </lineage>
</organism>
<keyword evidence="7 8" id="KW-0560">Oxidoreductase</keyword>
<dbReference type="EMBL" id="ACZI02000002">
    <property type="protein sequence ID" value="EFV12608.1"/>
    <property type="molecule type" value="Genomic_DNA"/>
</dbReference>
<dbReference type="Proteomes" id="UP000004816">
    <property type="component" value="Unassembled WGS sequence"/>
</dbReference>
<dbReference type="HAMAP" id="MF_00212">
    <property type="entry name" value="MQO"/>
    <property type="match status" value="1"/>
</dbReference>
<dbReference type="InterPro" id="IPR036188">
    <property type="entry name" value="FAD/NAD-bd_sf"/>
</dbReference>
<dbReference type="NCBIfam" id="NF003611">
    <property type="entry name" value="PRK05257.3-2"/>
    <property type="match status" value="1"/>
</dbReference>
<evidence type="ECO:0000256" key="5">
    <source>
        <dbReference type="ARBA" id="ARBA00022630"/>
    </source>
</evidence>
<evidence type="ECO:0000256" key="3">
    <source>
        <dbReference type="ARBA" id="ARBA00005012"/>
    </source>
</evidence>
<dbReference type="UniPathway" id="UPA00223">
    <property type="reaction ID" value="UER01008"/>
</dbReference>
<reference evidence="9 10" key="1">
    <citation type="journal article" date="2011" name="Stand. Genomic Sci.">
        <title>High quality draft genome sequence of Segniliparus rugosus CDC 945(T)= (ATCC BAA-974(T)).</title>
        <authorList>
            <person name="Earl A.M."/>
            <person name="Desjardins C.A."/>
            <person name="Fitzgerald M.G."/>
            <person name="Arachchi H.M."/>
            <person name="Zeng Q."/>
            <person name="Mehta T."/>
            <person name="Griggs A."/>
            <person name="Birren B.W."/>
            <person name="Toney N.C."/>
            <person name="Carr J."/>
            <person name="Posey J."/>
            <person name="Butler W.R."/>
        </authorList>
    </citation>
    <scope>NUCLEOTIDE SEQUENCE [LARGE SCALE GENOMIC DNA]</scope>
    <source>
        <strain evidence="10">ATCC BAA-974 / DSM 45345 / CCUG 50838 / CIP 108380 / JCM 13579 / CDC 945</strain>
    </source>
</reference>
<dbReference type="RefSeq" id="WP_007470966.1">
    <property type="nucleotide sequence ID" value="NZ_KI391953.1"/>
</dbReference>
<sequence length="505" mass="54399">MSDRTNPAASTKKAGSTVLETDVALIGAGVVSATLGSLLRQVQPDWSIAVFERRPGAAEESSSPWNNAGTGHSALCELNYTPAKPGGGVDITKAVAINEQFQVTRQFWSSLVQAGHLVEPKRFINPVPHMSWVTGREDADYLKARYEALSKHPLFSNMGFSTSPEEFAKRLPLMAKGRDFSDPFAITWEEDGTDVNFGELSRQLLAHVASAGPLLFEHEVTSLKRDGERWKLSVKNLRTGEKTTARAKFVFVGAGGYALPLLQSAGVPAVKGMGGFPISGAFLRCTNPDVVAQHQAKVYAKATGSAPPMSVPHLDTRVIDGKKGILFGPYAGWSPKYLKEGRLTDLFASLRPGNILPYLSVAATEFNLVKYLVGQLLQSPSDRIAALADFVPSVNPEDWELYFAGQRVQIIRGKGAKGTLELGTAVETTPDGTVAGLLGASPGASTCVSAMLSTLERCFPKDHERWTGKIKELVPSYGTKLAENPQLHERLFAESAKTLELTSAS</sequence>
<evidence type="ECO:0000256" key="4">
    <source>
        <dbReference type="ARBA" id="ARBA00022532"/>
    </source>
</evidence>
<comment type="similarity">
    <text evidence="8">Belongs to the MQO family.</text>
</comment>
<evidence type="ECO:0000313" key="10">
    <source>
        <dbReference type="Proteomes" id="UP000004816"/>
    </source>
</evidence>
<dbReference type="NCBIfam" id="NF009875">
    <property type="entry name" value="PRK13339.1"/>
    <property type="match status" value="1"/>
</dbReference>
<keyword evidence="10" id="KW-1185">Reference proteome</keyword>
<evidence type="ECO:0000256" key="6">
    <source>
        <dbReference type="ARBA" id="ARBA00022827"/>
    </source>
</evidence>
<comment type="pathway">
    <text evidence="3 8">Carbohydrate metabolism; tricarboxylic acid cycle; oxaloacetate from (S)-malate (quinone route): step 1/1.</text>
</comment>
<keyword evidence="4 8" id="KW-0816">Tricarboxylic acid cycle</keyword>
<evidence type="ECO:0000256" key="2">
    <source>
        <dbReference type="ARBA" id="ARBA00001974"/>
    </source>
</evidence>
<evidence type="ECO:0000313" key="9">
    <source>
        <dbReference type="EMBL" id="EFV12608.1"/>
    </source>
</evidence>
<evidence type="ECO:0000256" key="1">
    <source>
        <dbReference type="ARBA" id="ARBA00001139"/>
    </source>
</evidence>
<name>E5XST1_SEGRC</name>
<dbReference type="NCBIfam" id="NF003606">
    <property type="entry name" value="PRK05257.2-1"/>
    <property type="match status" value="1"/>
</dbReference>
<dbReference type="HOGENOM" id="CLU_028151_0_0_11"/>
<dbReference type="PANTHER" id="PTHR43104">
    <property type="entry name" value="L-2-HYDROXYGLUTARATE DEHYDROGENASE, MITOCHONDRIAL"/>
    <property type="match status" value="1"/>
</dbReference>
<comment type="catalytic activity">
    <reaction evidence="1 8">
        <text>(S)-malate + a quinone = a quinol + oxaloacetate</text>
        <dbReference type="Rhea" id="RHEA:46012"/>
        <dbReference type="ChEBI" id="CHEBI:15589"/>
        <dbReference type="ChEBI" id="CHEBI:16452"/>
        <dbReference type="ChEBI" id="CHEBI:24646"/>
        <dbReference type="ChEBI" id="CHEBI:132124"/>
        <dbReference type="EC" id="1.1.5.4"/>
    </reaction>
</comment>
<dbReference type="EC" id="1.1.5.4" evidence="8"/>
<dbReference type="AlphaFoldDB" id="E5XST1"/>
<dbReference type="OrthoDB" id="9763983at2"/>
<gene>
    <name evidence="8" type="primary">mqo</name>
    <name evidence="9" type="ORF">HMPREF9336_02553</name>
</gene>